<dbReference type="EMBL" id="AP022591">
    <property type="protein sequence ID" value="BBY46286.1"/>
    <property type="molecule type" value="Genomic_DNA"/>
</dbReference>
<evidence type="ECO:0000313" key="2">
    <source>
        <dbReference type="Proteomes" id="UP000466431"/>
    </source>
</evidence>
<protein>
    <submittedName>
        <fullName evidence="1">Uncharacterized protein</fullName>
    </submittedName>
</protein>
<keyword evidence="2" id="KW-1185">Reference proteome</keyword>
<gene>
    <name evidence="1" type="ORF">MCEL_45810</name>
</gene>
<dbReference type="Proteomes" id="UP000466431">
    <property type="component" value="Chromosome"/>
</dbReference>
<reference evidence="1 2" key="1">
    <citation type="journal article" date="2019" name="Emerg. Microbes Infect.">
        <title>Comprehensive subspecies identification of 175 nontuberculous mycobacteria species based on 7547 genomic profiles.</title>
        <authorList>
            <person name="Matsumoto Y."/>
            <person name="Kinjo T."/>
            <person name="Motooka D."/>
            <person name="Nabeya D."/>
            <person name="Jung N."/>
            <person name="Uechi K."/>
            <person name="Horii T."/>
            <person name="Iida T."/>
            <person name="Fujita J."/>
            <person name="Nakamura S."/>
        </authorList>
    </citation>
    <scope>NUCLEOTIDE SEQUENCE [LARGE SCALE GENOMIC DNA]</scope>
    <source>
        <strain evidence="1 2">JCM 18439</strain>
    </source>
</reference>
<name>A0A7I7RQL9_MYCCF</name>
<dbReference type="SUPFAM" id="SSF52141">
    <property type="entry name" value="Uracil-DNA glycosylase-like"/>
    <property type="match status" value="1"/>
</dbReference>
<accession>A0A7I7RQL9</accession>
<dbReference type="KEGG" id="mcee:MCEL_45810"/>
<organism evidence="1 2">
    <name type="scientific">Mycolicibacterium celeriflavum</name>
    <name type="common">Mycobacterium celeriflavum</name>
    <dbReference type="NCBI Taxonomy" id="1249101"/>
    <lineage>
        <taxon>Bacteria</taxon>
        <taxon>Bacillati</taxon>
        <taxon>Actinomycetota</taxon>
        <taxon>Actinomycetes</taxon>
        <taxon>Mycobacteriales</taxon>
        <taxon>Mycobacteriaceae</taxon>
        <taxon>Mycolicibacterium</taxon>
    </lineage>
</organism>
<dbReference type="InterPro" id="IPR036895">
    <property type="entry name" value="Uracil-DNA_glycosylase-like_sf"/>
</dbReference>
<proteinExistence type="predicted"/>
<evidence type="ECO:0000313" key="1">
    <source>
        <dbReference type="EMBL" id="BBY46286.1"/>
    </source>
</evidence>
<dbReference type="OrthoDB" id="9799921at2"/>
<sequence length="80" mass="9075">MDAAIKPDSVVPNDFQRFSAEHPDITPVLFNGAAAQKNFIRLVPTAPDLPHRRLPSTSPAQTMRYQDKFVTWREAITARR</sequence>
<dbReference type="Gene3D" id="3.40.470.10">
    <property type="entry name" value="Uracil-DNA glycosylase-like domain"/>
    <property type="match status" value="1"/>
</dbReference>
<dbReference type="AlphaFoldDB" id="A0A7I7RQL9"/>